<comment type="caution">
    <text evidence="3">The sequence shown here is derived from an EMBL/GenBank/DDBJ whole genome shotgun (WGS) entry which is preliminary data.</text>
</comment>
<dbReference type="InterPro" id="IPR052904">
    <property type="entry name" value="Acyl-CoA_dehydrogenase-like"/>
</dbReference>
<dbReference type="InterPro" id="IPR009075">
    <property type="entry name" value="AcylCo_DH/oxidase_C"/>
</dbReference>
<evidence type="ECO:0000259" key="2">
    <source>
        <dbReference type="Pfam" id="PF00441"/>
    </source>
</evidence>
<feature type="domain" description="Acyl-CoA dehydrogenase/oxidase C-terminal" evidence="2">
    <location>
        <begin position="8"/>
        <end position="83"/>
    </location>
</feature>
<dbReference type="SUPFAM" id="SSF47203">
    <property type="entry name" value="Acyl-CoA dehydrogenase C-terminal domain-like"/>
    <property type="match status" value="1"/>
</dbReference>
<dbReference type="InterPro" id="IPR036250">
    <property type="entry name" value="AcylCo_DH-like_C"/>
</dbReference>
<evidence type="ECO:0000313" key="3">
    <source>
        <dbReference type="EMBL" id="MPM73545.1"/>
    </source>
</evidence>
<dbReference type="PANTHER" id="PTHR42707:SF3">
    <property type="entry name" value="ACYL-COA DEHYDROGENASE AIDB-RELATED"/>
    <property type="match status" value="1"/>
</dbReference>
<evidence type="ECO:0000256" key="1">
    <source>
        <dbReference type="ARBA" id="ARBA00022630"/>
    </source>
</evidence>
<reference evidence="3" key="1">
    <citation type="submission" date="2019-08" db="EMBL/GenBank/DDBJ databases">
        <authorList>
            <person name="Kucharzyk K."/>
            <person name="Murdoch R.W."/>
            <person name="Higgins S."/>
            <person name="Loffler F."/>
        </authorList>
    </citation>
    <scope>NUCLEOTIDE SEQUENCE</scope>
</reference>
<protein>
    <recommendedName>
        <fullName evidence="2">Acyl-CoA dehydrogenase/oxidase C-terminal domain-containing protein</fullName>
    </recommendedName>
</protein>
<name>A0A645C7H9_9ZZZZ</name>
<accession>A0A645C7H9</accession>
<organism evidence="3">
    <name type="scientific">bioreactor metagenome</name>
    <dbReference type="NCBI Taxonomy" id="1076179"/>
    <lineage>
        <taxon>unclassified sequences</taxon>
        <taxon>metagenomes</taxon>
        <taxon>ecological metagenomes</taxon>
    </lineage>
</organism>
<dbReference type="PROSITE" id="PS00073">
    <property type="entry name" value="ACYL_COA_DH_2"/>
    <property type="match status" value="1"/>
</dbReference>
<dbReference type="GO" id="GO:0003995">
    <property type="term" value="F:acyl-CoA dehydrogenase activity"/>
    <property type="evidence" value="ECO:0007669"/>
    <property type="project" value="InterPro"/>
</dbReference>
<proteinExistence type="predicted"/>
<dbReference type="EMBL" id="VSSQ01025431">
    <property type="protein sequence ID" value="MPM73545.1"/>
    <property type="molecule type" value="Genomic_DNA"/>
</dbReference>
<dbReference type="InterPro" id="IPR006089">
    <property type="entry name" value="Acyl-CoA_DH_CS"/>
</dbReference>
<keyword evidence="1" id="KW-0285">Flavoprotein</keyword>
<dbReference type="PANTHER" id="PTHR42707">
    <property type="entry name" value="ACYL-COA DEHYDROGENASE"/>
    <property type="match status" value="1"/>
</dbReference>
<dbReference type="Gene3D" id="1.20.140.10">
    <property type="entry name" value="Butyryl-CoA Dehydrogenase, subunit A, domain 3"/>
    <property type="match status" value="1"/>
</dbReference>
<dbReference type="Pfam" id="PF00441">
    <property type="entry name" value="Acyl-CoA_dh_1"/>
    <property type="match status" value="1"/>
</dbReference>
<sequence>MAKATDGMETNEHERLLARVATPAAKFFNCSRAPAIAYEALQCHGGNGFIEENPMARLYREAPLNSVWEGTANMMCMDVRRAMQRTPETRDALLAEFRRLAGQDTRFDRMAAETERLVDAALADEYLARPMTEAVARTLQGAELLQHSTPEVIDAFFATRGGRVGSDWGVHFGTMGSQVNADAARRIIRRANPFA</sequence>
<gene>
    <name evidence="3" type="ORF">SDC9_120527</name>
</gene>
<dbReference type="AlphaFoldDB" id="A0A645C7H9"/>